<dbReference type="AlphaFoldDB" id="V9KBX1"/>
<dbReference type="SMART" id="SM00220">
    <property type="entry name" value="S_TKc"/>
    <property type="match status" value="1"/>
</dbReference>
<evidence type="ECO:0000313" key="10">
    <source>
        <dbReference type="EMBL" id="AFO95259.1"/>
    </source>
</evidence>
<feature type="region of interest" description="Disordered" evidence="8">
    <location>
        <begin position="340"/>
        <end position="381"/>
    </location>
</feature>
<evidence type="ECO:0000259" key="9">
    <source>
        <dbReference type="PROSITE" id="PS50011"/>
    </source>
</evidence>
<proteinExistence type="evidence at transcript level"/>
<keyword evidence="6 7" id="KW-0067">ATP-binding</keyword>
<feature type="compositionally biased region" description="Basic and acidic residues" evidence="8">
    <location>
        <begin position="340"/>
        <end position="363"/>
    </location>
</feature>
<dbReference type="InterPro" id="IPR011009">
    <property type="entry name" value="Kinase-like_dom_sf"/>
</dbReference>
<feature type="region of interest" description="Disordered" evidence="8">
    <location>
        <begin position="123"/>
        <end position="198"/>
    </location>
</feature>
<dbReference type="GO" id="GO:0004674">
    <property type="term" value="F:protein serine/threonine kinase activity"/>
    <property type="evidence" value="ECO:0007669"/>
    <property type="project" value="UniProtKB-KW"/>
</dbReference>
<dbReference type="PANTHER" id="PTHR24342:SF20">
    <property type="entry name" value="MYOSIN LIGHT CHAIN KINASE, SMOOTH MUSCLE"/>
    <property type="match status" value="1"/>
</dbReference>
<dbReference type="FunFam" id="1.10.510.10:FF:000135">
    <property type="entry name" value="Putative myosin light chain kinase 3"/>
    <property type="match status" value="1"/>
</dbReference>
<protein>
    <submittedName>
        <fullName evidence="10">Putative myosin light chain kinase 3-like protein</fullName>
    </submittedName>
</protein>
<dbReference type="Pfam" id="PF00069">
    <property type="entry name" value="Pkinase"/>
    <property type="match status" value="1"/>
</dbReference>
<dbReference type="GO" id="GO:0035556">
    <property type="term" value="P:intracellular signal transduction"/>
    <property type="evidence" value="ECO:0007669"/>
    <property type="project" value="TreeGrafter"/>
</dbReference>
<keyword evidence="4 7" id="KW-0547">Nucleotide-binding</keyword>
<dbReference type="Gene3D" id="1.10.510.10">
    <property type="entry name" value="Transferase(Phosphotransferase) domain 1"/>
    <property type="match status" value="1"/>
</dbReference>
<evidence type="ECO:0000256" key="6">
    <source>
        <dbReference type="ARBA" id="ARBA00022840"/>
    </source>
</evidence>
<feature type="region of interest" description="Disordered" evidence="8">
    <location>
        <begin position="228"/>
        <end position="327"/>
    </location>
</feature>
<accession>V9KBX1</accession>
<keyword evidence="5 10" id="KW-0418">Kinase</keyword>
<feature type="region of interest" description="Disordered" evidence="8">
    <location>
        <begin position="447"/>
        <end position="553"/>
    </location>
</feature>
<dbReference type="PROSITE" id="PS00107">
    <property type="entry name" value="PROTEIN_KINASE_ATP"/>
    <property type="match status" value="1"/>
</dbReference>
<dbReference type="SUPFAM" id="SSF56112">
    <property type="entry name" value="Protein kinase-like (PK-like)"/>
    <property type="match status" value="1"/>
</dbReference>
<sequence length="883" mass="99529">MDIKIESLSQKIDNLTGAQEKVIQKLNDITQDIDKVGKDIEILKVDKKGTKETNKCDEDANKKKDVFFEITDVLSILDQSSKEHSKKIDGIENIVLGIQQVINFLGETFKNFRFVEFLVKGQTPSNQGSSGGAPKGNHLQKASKKQVVSEKIVLRTKKERVKDEKSNNLKGKPYSSTKEKKSQKKKKPPDSAVSSAQKNALILSDKKIQKLNKENVDKSSVLVVQGDVKEAHLLAEQRTPTKLKEKPLEEEDGAFESESSSPTKSIAPDVADTVLEAYSGDENKDECITEEEQSEKDESEESEQTTDEPEKTRIMIENLKQGAKGAEEKMDEVYKELIMEHKAKEESEPSIKEENEPLIKEETEPLIIDENEEAEGKDIQADKSNKVVELDLCEDTGSDVIIMEESKSTVEVLPMEEVPEGQELVGHSKNCIVLLQRYEDSETEAGAFLAAAAEPEVSAEPEAVASDNTELSEARSLGTPSKRRVTDEDLIKDDDKKSRVEESAKSEQRTAQPESNAEIPVDSQEENKKLSDKAEEEENTPVVIDDSPPAPAPFEHRIVSAKPAKISNHYTVHKSDVLGGGRFGQVHKCVEKSTGLTLAAKIIKVRFVKDKEEVKNEIQVMNQLNHTNLIQLYDAFESKNDIILIMEYIEGGELFDRIIDESCNLTELDTILLTRQICEGLRYMHQMYIVHLDLKPENILCVNRVTNQVKIIDFGFARRYKPREKLKIHFGTPEFLSPEVVNYDFVSFPTDMWSLGVITYMLLTGLSPFLGEDDNETLNNILTCSWDFDDEEFDNVSEDAKEFISKLLIKEKGARISAAQCLKQTWLNNIAEKAKQCKVRLKSQILLQKYMVRRQWKKTYHGVTATNRFKKFNNSDASASVEA</sequence>
<keyword evidence="3" id="KW-0808">Transferase</keyword>
<dbReference type="Gene3D" id="3.30.200.20">
    <property type="entry name" value="Phosphorylase Kinase, domain 1"/>
    <property type="match status" value="1"/>
</dbReference>
<dbReference type="PANTHER" id="PTHR24342">
    <property type="entry name" value="SERINE/THREONINE-PROTEIN KINASE 17"/>
    <property type="match status" value="1"/>
</dbReference>
<dbReference type="InterPro" id="IPR008271">
    <property type="entry name" value="Ser/Thr_kinase_AS"/>
</dbReference>
<dbReference type="GO" id="GO:0005634">
    <property type="term" value="C:nucleus"/>
    <property type="evidence" value="ECO:0007669"/>
    <property type="project" value="TreeGrafter"/>
</dbReference>
<evidence type="ECO:0000256" key="8">
    <source>
        <dbReference type="SAM" id="MobiDB-lite"/>
    </source>
</evidence>
<dbReference type="FunFam" id="3.30.200.20:FF:000196">
    <property type="entry name" value="Myosin light chain kinase family, member 4"/>
    <property type="match status" value="1"/>
</dbReference>
<dbReference type="PROSITE" id="PS50011">
    <property type="entry name" value="PROTEIN_KINASE_DOM"/>
    <property type="match status" value="1"/>
</dbReference>
<comment type="similarity">
    <text evidence="1">Belongs to the protein kinase superfamily. CAMK Ser/Thr protein kinase family.</text>
</comment>
<evidence type="ECO:0000256" key="4">
    <source>
        <dbReference type="ARBA" id="ARBA00022741"/>
    </source>
</evidence>
<evidence type="ECO:0000256" key="2">
    <source>
        <dbReference type="ARBA" id="ARBA00022527"/>
    </source>
</evidence>
<organism evidence="10">
    <name type="scientific">Callorhinchus milii</name>
    <name type="common">Ghost shark</name>
    <dbReference type="NCBI Taxonomy" id="7868"/>
    <lineage>
        <taxon>Eukaryota</taxon>
        <taxon>Metazoa</taxon>
        <taxon>Chordata</taxon>
        <taxon>Craniata</taxon>
        <taxon>Vertebrata</taxon>
        <taxon>Chondrichthyes</taxon>
        <taxon>Holocephali</taxon>
        <taxon>Chimaeriformes</taxon>
        <taxon>Callorhinchidae</taxon>
        <taxon>Callorhinchus</taxon>
    </lineage>
</organism>
<dbReference type="InterPro" id="IPR000719">
    <property type="entry name" value="Prot_kinase_dom"/>
</dbReference>
<keyword evidence="2" id="KW-0723">Serine/threonine-protein kinase</keyword>
<feature type="domain" description="Protein kinase" evidence="9">
    <location>
        <begin position="572"/>
        <end position="827"/>
    </location>
</feature>
<evidence type="ECO:0000256" key="1">
    <source>
        <dbReference type="ARBA" id="ARBA00006692"/>
    </source>
</evidence>
<evidence type="ECO:0000256" key="3">
    <source>
        <dbReference type="ARBA" id="ARBA00022679"/>
    </source>
</evidence>
<feature type="binding site" evidence="7">
    <location>
        <position position="601"/>
    </location>
    <ligand>
        <name>ATP</name>
        <dbReference type="ChEBI" id="CHEBI:30616"/>
    </ligand>
</feature>
<feature type="compositionally biased region" description="Acidic residues" evidence="8">
    <location>
        <begin position="288"/>
        <end position="307"/>
    </location>
</feature>
<dbReference type="GO" id="GO:0043065">
    <property type="term" value="P:positive regulation of apoptotic process"/>
    <property type="evidence" value="ECO:0007669"/>
    <property type="project" value="TreeGrafter"/>
</dbReference>
<reference evidence="10" key="1">
    <citation type="journal article" date="2014" name="Nature">
        <title>Elephant shark genome provides unique insights into gnathostome evolution.</title>
        <authorList>
            <consortium name="International Elephant Shark Genome Sequencing Consortium"/>
            <person name="Venkatesh B."/>
            <person name="Lee A.P."/>
            <person name="Ravi V."/>
            <person name="Maurya A.K."/>
            <person name="Lian M.M."/>
            <person name="Swann J.B."/>
            <person name="Ohta Y."/>
            <person name="Flajnik M.F."/>
            <person name="Sutoh Y."/>
            <person name="Kasahara M."/>
            <person name="Hoon S."/>
            <person name="Gangu V."/>
            <person name="Roy S.W."/>
            <person name="Irimia M."/>
            <person name="Korzh V."/>
            <person name="Kondrychyn I."/>
            <person name="Lim Z.W."/>
            <person name="Tay B.H."/>
            <person name="Tohari S."/>
            <person name="Kong K.W."/>
            <person name="Ho S."/>
            <person name="Lorente-Galdos B."/>
            <person name="Quilez J."/>
            <person name="Marques-Bonet T."/>
            <person name="Raney B.J."/>
            <person name="Ingham P.W."/>
            <person name="Tay A."/>
            <person name="Hillier L.W."/>
            <person name="Minx P."/>
            <person name="Boehm T."/>
            <person name="Wilson R.K."/>
            <person name="Brenner S."/>
            <person name="Warren W.C."/>
        </authorList>
    </citation>
    <scope>NUCLEOTIDE SEQUENCE</scope>
    <source>
        <tissue evidence="10">Heart</tissue>
    </source>
</reference>
<dbReference type="GO" id="GO:0005524">
    <property type="term" value="F:ATP binding"/>
    <property type="evidence" value="ECO:0007669"/>
    <property type="project" value="UniProtKB-UniRule"/>
</dbReference>
<dbReference type="PROSITE" id="PS00108">
    <property type="entry name" value="PROTEIN_KINASE_ST"/>
    <property type="match status" value="1"/>
</dbReference>
<feature type="compositionally biased region" description="Basic and acidic residues" evidence="8">
    <location>
        <begin position="484"/>
        <end position="508"/>
    </location>
</feature>
<feature type="compositionally biased region" description="Low complexity" evidence="8">
    <location>
        <begin position="450"/>
        <end position="466"/>
    </location>
</feature>
<dbReference type="EMBL" id="JW862742">
    <property type="protein sequence ID" value="AFO95259.1"/>
    <property type="molecule type" value="mRNA"/>
</dbReference>
<name>V9KBX1_CALMI</name>
<dbReference type="InterPro" id="IPR017441">
    <property type="entry name" value="Protein_kinase_ATP_BS"/>
</dbReference>
<evidence type="ECO:0000256" key="5">
    <source>
        <dbReference type="ARBA" id="ARBA00022777"/>
    </source>
</evidence>
<evidence type="ECO:0000256" key="7">
    <source>
        <dbReference type="PROSITE-ProRule" id="PRU10141"/>
    </source>
</evidence>